<sequence length="214" mass="24252">MKMFNEEIQDQLREIFADLKGDVTIALFTKEGECATCEETLSYMQEVEELSDKIHLKRYDLDKDTELAEKYGVEMVPSIVLLDSNKNYRGIKFNGIPAGHEINSFIPALLEVSGNESELPKELEERIMKIDKPINIKVFITLSCPHCPGAVQKAHKMALMNPMIQAEMIEAETFGELSMKHNVSGVPKIVINDQYDLLGNQPIQEFLNTMEKVS</sequence>
<dbReference type="RefSeq" id="WP_031574323.1">
    <property type="nucleotide sequence ID" value="NZ_FNDZ01000001.1"/>
</dbReference>
<reference evidence="3 4" key="1">
    <citation type="submission" date="2016-10" db="EMBL/GenBank/DDBJ databases">
        <authorList>
            <person name="de Groot N.N."/>
        </authorList>
    </citation>
    <scope>NUCLEOTIDE SEQUENCE [LARGE SCALE GENOMIC DNA]</scope>
    <source>
        <strain evidence="3 4">CGMCC 1.5058</strain>
    </source>
</reference>
<evidence type="ECO:0000313" key="3">
    <source>
        <dbReference type="EMBL" id="SDI14713.1"/>
    </source>
</evidence>
<dbReference type="Proteomes" id="UP000183255">
    <property type="component" value="Unassembled WGS sequence"/>
</dbReference>
<dbReference type="AlphaFoldDB" id="A0A1G8I719"/>
<organism evidence="3 4">
    <name type="scientific">Proteiniclasticum ruminis</name>
    <dbReference type="NCBI Taxonomy" id="398199"/>
    <lineage>
        <taxon>Bacteria</taxon>
        <taxon>Bacillati</taxon>
        <taxon>Bacillota</taxon>
        <taxon>Clostridia</taxon>
        <taxon>Eubacteriales</taxon>
        <taxon>Clostridiaceae</taxon>
        <taxon>Proteiniclasticum</taxon>
    </lineage>
</organism>
<dbReference type="PANTHER" id="PTHR37170">
    <property type="entry name" value="GLUTAREDOXIN-RELATED"/>
    <property type="match status" value="1"/>
</dbReference>
<proteinExistence type="predicted"/>
<accession>A0A1G8I719</accession>
<dbReference type="Pfam" id="PF13192">
    <property type="entry name" value="Thioredoxin_3"/>
    <property type="match status" value="1"/>
</dbReference>
<dbReference type="InterPro" id="IPR013766">
    <property type="entry name" value="Thioredoxin_domain"/>
</dbReference>
<dbReference type="Pfam" id="PF00085">
    <property type="entry name" value="Thioredoxin"/>
    <property type="match status" value="1"/>
</dbReference>
<dbReference type="InterPro" id="IPR012336">
    <property type="entry name" value="Thioredoxin-like_fold"/>
</dbReference>
<gene>
    <name evidence="3" type="ORF">SAMN05421804_101791</name>
</gene>
<evidence type="ECO:0000259" key="1">
    <source>
        <dbReference type="Pfam" id="PF00085"/>
    </source>
</evidence>
<evidence type="ECO:0000313" key="4">
    <source>
        <dbReference type="Proteomes" id="UP000183255"/>
    </source>
</evidence>
<dbReference type="InterPro" id="IPR036249">
    <property type="entry name" value="Thioredoxin-like_sf"/>
</dbReference>
<feature type="domain" description="Thioredoxin-like fold" evidence="2">
    <location>
        <begin position="135"/>
        <end position="209"/>
    </location>
</feature>
<dbReference type="NCBIfam" id="TIGR02187">
    <property type="entry name" value="PDO_seleno_TRX"/>
    <property type="match status" value="1"/>
</dbReference>
<dbReference type="Gene3D" id="3.40.30.80">
    <property type="match status" value="1"/>
</dbReference>
<dbReference type="PROSITE" id="PS51354">
    <property type="entry name" value="GLUTAREDOXIN_2"/>
    <property type="match status" value="1"/>
</dbReference>
<feature type="domain" description="Thioredoxin" evidence="1">
    <location>
        <begin position="34"/>
        <end position="105"/>
    </location>
</feature>
<dbReference type="EMBL" id="FNDZ01000001">
    <property type="protein sequence ID" value="SDI14713.1"/>
    <property type="molecule type" value="Genomic_DNA"/>
</dbReference>
<name>A0A1G8I719_9CLOT</name>
<dbReference type="PANTHER" id="PTHR37170:SF1">
    <property type="entry name" value="GLUTAREDOXIN-LIKE PROTEIN"/>
    <property type="match status" value="1"/>
</dbReference>
<protein>
    <submittedName>
        <fullName evidence="3">Glutaredoxin-like domain protein</fullName>
    </submittedName>
</protein>
<dbReference type="CDD" id="cd02973">
    <property type="entry name" value="TRX_GRX_like"/>
    <property type="match status" value="1"/>
</dbReference>
<dbReference type="SUPFAM" id="SSF52833">
    <property type="entry name" value="Thioredoxin-like"/>
    <property type="match status" value="2"/>
</dbReference>
<dbReference type="InterPro" id="IPR011903">
    <property type="entry name" value="TON_0319-like"/>
</dbReference>
<evidence type="ECO:0000259" key="2">
    <source>
        <dbReference type="Pfam" id="PF13192"/>
    </source>
</evidence>